<dbReference type="AlphaFoldDB" id="A0A1A9KL80"/>
<evidence type="ECO:0000313" key="2">
    <source>
        <dbReference type="EMBL" id="ANI17870.1"/>
    </source>
</evidence>
<dbReference type="Proteomes" id="UP000077748">
    <property type="component" value="Chromosome"/>
</dbReference>
<sequence>MRIRVLSDLHHEHFGGRRELPAVDADLVVLAGDIHEHLQGLHWAREAFPDTPVVYVAGNHEFYNADLPELTQAMRNLARALDIHFLENDAVVIDGVRILGATLWTDFRLYGEQSLPLTLQRALRLMPDFSCIDWFTAPFTPALSQQLFEASRDWLAAQLAEPFAGPTVVVTHHAPSARSIPPQYVGDSLSPAFASDLEHLVQQCDLWLHGHVHDALDYRIGRARVVANPGGYPGEQGGFDAYGTVEV</sequence>
<dbReference type="SUPFAM" id="SSF56300">
    <property type="entry name" value="Metallo-dependent phosphatases"/>
    <property type="match status" value="1"/>
</dbReference>
<evidence type="ECO:0000259" key="1">
    <source>
        <dbReference type="Pfam" id="PF00149"/>
    </source>
</evidence>
<dbReference type="PANTHER" id="PTHR37844:SF2">
    <property type="entry name" value="SER_THR PROTEIN PHOSPHATASE SUPERFAMILY (AFU_ORTHOLOGUE AFUA_1G14840)"/>
    <property type="match status" value="1"/>
</dbReference>
<feature type="domain" description="Calcineurin-like phosphoesterase" evidence="1">
    <location>
        <begin position="1"/>
        <end position="214"/>
    </location>
</feature>
<organism evidence="2 3">
    <name type="scientific">Pseudomonas citronellolis</name>
    <dbReference type="NCBI Taxonomy" id="53408"/>
    <lineage>
        <taxon>Bacteria</taxon>
        <taxon>Pseudomonadati</taxon>
        <taxon>Pseudomonadota</taxon>
        <taxon>Gammaproteobacteria</taxon>
        <taxon>Pseudomonadales</taxon>
        <taxon>Pseudomonadaceae</taxon>
        <taxon>Pseudomonas</taxon>
    </lineage>
</organism>
<dbReference type="GO" id="GO:0016787">
    <property type="term" value="F:hydrolase activity"/>
    <property type="evidence" value="ECO:0007669"/>
    <property type="project" value="InterPro"/>
</dbReference>
<dbReference type="Gene3D" id="3.60.21.10">
    <property type="match status" value="1"/>
</dbReference>
<reference evidence="2 3" key="1">
    <citation type="submission" date="2016-05" db="EMBL/GenBank/DDBJ databases">
        <title>Genome Sequence of Pseudomonas citronellolis Strain SJTE-3, an Estrogens and Persistent Organic Pollutants degradation strain.</title>
        <authorList>
            <person name="Liang R."/>
        </authorList>
    </citation>
    <scope>NUCLEOTIDE SEQUENCE [LARGE SCALE GENOMIC DNA]</scope>
    <source>
        <strain evidence="2 3">SJTE-3</strain>
    </source>
</reference>
<protein>
    <submittedName>
        <fullName evidence="2">Metallo-dependent phosphatase</fullName>
    </submittedName>
</protein>
<dbReference type="InterPro" id="IPR029052">
    <property type="entry name" value="Metallo-depent_PP-like"/>
</dbReference>
<accession>A0A1A9KL80</accession>
<proteinExistence type="predicted"/>
<dbReference type="EMBL" id="CP015878">
    <property type="protein sequence ID" value="ANI17870.1"/>
    <property type="molecule type" value="Genomic_DNA"/>
</dbReference>
<name>A0A1A9KL80_9PSED</name>
<gene>
    <name evidence="2" type="ORF">A9C11_29465</name>
</gene>
<dbReference type="PANTHER" id="PTHR37844">
    <property type="entry name" value="SER/THR PROTEIN PHOSPHATASE SUPERFAMILY (AFU_ORTHOLOGUE AFUA_1G14840)"/>
    <property type="match status" value="1"/>
</dbReference>
<dbReference type="InterPro" id="IPR004843">
    <property type="entry name" value="Calcineurin-like_PHP"/>
</dbReference>
<evidence type="ECO:0000313" key="3">
    <source>
        <dbReference type="Proteomes" id="UP000077748"/>
    </source>
</evidence>
<dbReference type="Pfam" id="PF00149">
    <property type="entry name" value="Metallophos"/>
    <property type="match status" value="1"/>
</dbReference>
<dbReference type="RefSeq" id="WP_064584728.1">
    <property type="nucleotide sequence ID" value="NZ_CP015878.1"/>
</dbReference>